<sequence length="92" mass="9495">MALCLGSAAQADGITLSGSAEMGLIGGALSGDDANGVALHTDVDLHFHFSTTTDNGLTIGFAADLSDLLGEDDPLEAFSRRHPQPRVNDRAD</sequence>
<keyword evidence="3" id="KW-1185">Reference proteome</keyword>
<organism evidence="2 3">
    <name type="scientific">Roseicyclus elongatus DSM 19469</name>
    <dbReference type="NCBI Taxonomy" id="1294273"/>
    <lineage>
        <taxon>Bacteria</taxon>
        <taxon>Pseudomonadati</taxon>
        <taxon>Pseudomonadota</taxon>
        <taxon>Alphaproteobacteria</taxon>
        <taxon>Rhodobacterales</taxon>
        <taxon>Roseobacteraceae</taxon>
        <taxon>Roseicyclus</taxon>
    </lineage>
</organism>
<protein>
    <recommendedName>
        <fullName evidence="1">Porin domain-containing protein</fullName>
    </recommendedName>
</protein>
<dbReference type="Proteomes" id="UP000019593">
    <property type="component" value="Chromosome"/>
</dbReference>
<accession>W8RUE2</accession>
<feature type="domain" description="Porin" evidence="1">
    <location>
        <begin position="6"/>
        <end position="66"/>
    </location>
</feature>
<evidence type="ECO:0000313" key="2">
    <source>
        <dbReference type="EMBL" id="AHM04853.1"/>
    </source>
</evidence>
<dbReference type="InterPro" id="IPR033900">
    <property type="entry name" value="Gram_neg_porin_domain"/>
</dbReference>
<dbReference type="HOGENOM" id="CLU_2411330_0_0_5"/>
<dbReference type="EMBL" id="CP004372">
    <property type="protein sequence ID" value="AHM04853.1"/>
    <property type="molecule type" value="Genomic_DNA"/>
</dbReference>
<dbReference type="Pfam" id="PF13609">
    <property type="entry name" value="Porin_4"/>
    <property type="match status" value="1"/>
</dbReference>
<dbReference type="Gene3D" id="2.40.160.10">
    <property type="entry name" value="Porin"/>
    <property type="match status" value="1"/>
</dbReference>
<dbReference type="InterPro" id="IPR023614">
    <property type="entry name" value="Porin_dom_sf"/>
</dbReference>
<dbReference type="KEGG" id="red:roselon_02534"/>
<evidence type="ECO:0000259" key="1">
    <source>
        <dbReference type="Pfam" id="PF13609"/>
    </source>
</evidence>
<proteinExistence type="predicted"/>
<dbReference type="GO" id="GO:0016020">
    <property type="term" value="C:membrane"/>
    <property type="evidence" value="ECO:0007669"/>
    <property type="project" value="InterPro"/>
</dbReference>
<dbReference type="AlphaFoldDB" id="W8RUE2"/>
<evidence type="ECO:0000313" key="3">
    <source>
        <dbReference type="Proteomes" id="UP000019593"/>
    </source>
</evidence>
<name>W8RUE2_9RHOB</name>
<gene>
    <name evidence="2" type="ORF">roselon_02534</name>
</gene>
<dbReference type="GO" id="GO:0015288">
    <property type="term" value="F:porin activity"/>
    <property type="evidence" value="ECO:0007669"/>
    <property type="project" value="InterPro"/>
</dbReference>
<reference evidence="2 3" key="1">
    <citation type="submission" date="2013-03" db="EMBL/GenBank/DDBJ databases">
        <authorList>
            <person name="Fiebig A."/>
            <person name="Goeker M."/>
            <person name="Klenk H.-P.P."/>
        </authorList>
    </citation>
    <scope>NUCLEOTIDE SEQUENCE [LARGE SCALE GENOMIC DNA]</scope>
    <source>
        <strain evidence="3">DSM 19469</strain>
    </source>
</reference>